<dbReference type="EMBL" id="VWXF01000002">
    <property type="protein sequence ID" value="NIF21534.1"/>
    <property type="molecule type" value="Genomic_DNA"/>
</dbReference>
<gene>
    <name evidence="7" type="ORF">F3J40_07975</name>
</gene>
<dbReference type="NCBIfam" id="NF006052">
    <property type="entry name" value="PRK08199.1"/>
    <property type="match status" value="1"/>
</dbReference>
<evidence type="ECO:0000313" key="7">
    <source>
        <dbReference type="EMBL" id="NIF21534.1"/>
    </source>
</evidence>
<dbReference type="RefSeq" id="WP_205297247.1">
    <property type="nucleotide sequence ID" value="NZ_VWXF01000002.1"/>
</dbReference>
<dbReference type="Pfam" id="PF02776">
    <property type="entry name" value="TPP_enzyme_N"/>
    <property type="match status" value="1"/>
</dbReference>
<evidence type="ECO:0000256" key="3">
    <source>
        <dbReference type="RuleBase" id="RU362132"/>
    </source>
</evidence>
<dbReference type="InterPro" id="IPR012001">
    <property type="entry name" value="Thiamin_PyroP_enz_TPP-bd_dom"/>
</dbReference>
<feature type="domain" description="Thiamine pyrophosphate enzyme central" evidence="4">
    <location>
        <begin position="198"/>
        <end position="336"/>
    </location>
</feature>
<keyword evidence="8" id="KW-1185">Reference proteome</keyword>
<name>A0ABX0RCY3_9GAMM</name>
<dbReference type="Pfam" id="PF00205">
    <property type="entry name" value="TPP_enzyme_M"/>
    <property type="match status" value="1"/>
</dbReference>
<keyword evidence="2 3" id="KW-0786">Thiamine pyrophosphate</keyword>
<dbReference type="InterPro" id="IPR029061">
    <property type="entry name" value="THDP-binding"/>
</dbReference>
<comment type="caution">
    <text evidence="7">The sequence shown here is derived from an EMBL/GenBank/DDBJ whole genome shotgun (WGS) entry which is preliminary data.</text>
</comment>
<protein>
    <submittedName>
        <fullName evidence="7">Thiamine pyrophosphate-binding protein</fullName>
    </submittedName>
</protein>
<dbReference type="InterPro" id="IPR000399">
    <property type="entry name" value="TPP-bd_CS"/>
</dbReference>
<sequence length="558" mass="60706">MKSAMNSTAPARNGGRVLIDALRNNGMDRVFCVPGESYLAALDALHDTPEVALHVCRNEGGAAYMADAYGKLTGKPGICFVTRGPGATNASCGLHVARQDSTPMILLIGQVARQDMDREAFQEIDYRRMFGEVAKWVAQIEDASRIPEYVNRAWATATAGRPGPVVLVLPEDMLTDETPVADLPAWTPVVTLPGTADVQRISDALETAERPLVIVGGSGWSETTRQQLEKFAETWQLPVANSFRCQDYIDNDHAGYVGDLGIGISPALTEQVKQADLLLVIGARLGEMTTRGYSLITIPQPQQRLIHIHASAEELGSVYHAEVAINAAPAAVVAALSETKPTRTPVWQQQTRQARAAFNAWNQPITVAGDVQMAQIIDWLNRNVPEDTIVCNGAGNYTGWIHRFWRFHKVRSQLAPTNGAMGYGTPAAVAAKLIAPERTVIAFAGDGCFMMNGQELATAAQYGANIIVIVVNNSMFGTIRMHQEREYPRRVVATELQNPDFCALAQAYGAHAELVTHTEAFAAAFERARSANKPAVIEIKLEKEIISHNTTLSALRDR</sequence>
<dbReference type="PANTHER" id="PTHR18968:SF120">
    <property type="entry name" value="ACETOLACTATE SYNTHASE LARGE SUBUNIT"/>
    <property type="match status" value="1"/>
</dbReference>
<feature type="domain" description="Thiamine pyrophosphate enzyme TPP-binding" evidence="5">
    <location>
        <begin position="393"/>
        <end position="539"/>
    </location>
</feature>
<dbReference type="SUPFAM" id="SSF52518">
    <property type="entry name" value="Thiamin diphosphate-binding fold (THDP-binding)"/>
    <property type="match status" value="2"/>
</dbReference>
<evidence type="ECO:0000259" key="6">
    <source>
        <dbReference type="Pfam" id="PF02776"/>
    </source>
</evidence>
<dbReference type="InterPro" id="IPR011766">
    <property type="entry name" value="TPP_enzyme_TPP-bd"/>
</dbReference>
<feature type="domain" description="Thiamine pyrophosphate enzyme N-terminal TPP-binding" evidence="6">
    <location>
        <begin position="13"/>
        <end position="126"/>
    </location>
</feature>
<dbReference type="Gene3D" id="3.40.50.1220">
    <property type="entry name" value="TPP-binding domain"/>
    <property type="match status" value="1"/>
</dbReference>
<dbReference type="InterPro" id="IPR029035">
    <property type="entry name" value="DHS-like_NAD/FAD-binding_dom"/>
</dbReference>
<dbReference type="Gene3D" id="3.40.50.970">
    <property type="match status" value="2"/>
</dbReference>
<dbReference type="Pfam" id="PF02775">
    <property type="entry name" value="TPP_enzyme_C"/>
    <property type="match status" value="1"/>
</dbReference>
<dbReference type="CDD" id="cd00568">
    <property type="entry name" value="TPP_enzymes"/>
    <property type="match status" value="1"/>
</dbReference>
<accession>A0ABX0RCY3</accession>
<dbReference type="InterPro" id="IPR045229">
    <property type="entry name" value="TPP_enz"/>
</dbReference>
<dbReference type="InterPro" id="IPR012000">
    <property type="entry name" value="Thiamin_PyroP_enz_cen_dom"/>
</dbReference>
<organism evidence="7 8">
    <name type="scientific">Candidatus Pantoea multigeneris</name>
    <dbReference type="NCBI Taxonomy" id="2608357"/>
    <lineage>
        <taxon>Bacteria</taxon>
        <taxon>Pseudomonadati</taxon>
        <taxon>Pseudomonadota</taxon>
        <taxon>Gammaproteobacteria</taxon>
        <taxon>Enterobacterales</taxon>
        <taxon>Erwiniaceae</taxon>
        <taxon>Pantoea</taxon>
    </lineage>
</organism>
<dbReference type="PROSITE" id="PS00187">
    <property type="entry name" value="TPP_ENZYMES"/>
    <property type="match status" value="1"/>
</dbReference>
<dbReference type="PANTHER" id="PTHR18968">
    <property type="entry name" value="THIAMINE PYROPHOSPHATE ENZYMES"/>
    <property type="match status" value="1"/>
</dbReference>
<evidence type="ECO:0000256" key="1">
    <source>
        <dbReference type="ARBA" id="ARBA00007812"/>
    </source>
</evidence>
<evidence type="ECO:0000259" key="5">
    <source>
        <dbReference type="Pfam" id="PF02775"/>
    </source>
</evidence>
<dbReference type="CDD" id="cd07035">
    <property type="entry name" value="TPP_PYR_POX_like"/>
    <property type="match status" value="1"/>
</dbReference>
<comment type="similarity">
    <text evidence="1 3">Belongs to the TPP enzyme family.</text>
</comment>
<evidence type="ECO:0000259" key="4">
    <source>
        <dbReference type="Pfam" id="PF00205"/>
    </source>
</evidence>
<proteinExistence type="inferred from homology"/>
<dbReference type="Proteomes" id="UP001515683">
    <property type="component" value="Unassembled WGS sequence"/>
</dbReference>
<evidence type="ECO:0000313" key="8">
    <source>
        <dbReference type="Proteomes" id="UP001515683"/>
    </source>
</evidence>
<reference evidence="7 8" key="1">
    <citation type="journal article" date="2019" name="bioRxiv">
        <title>Bacteria contribute to plant secondary compound degradation in a generalist herbivore system.</title>
        <authorList>
            <person name="Francoeur C.B."/>
            <person name="Khadempour L."/>
            <person name="Moreira-Soto R.D."/>
            <person name="Gotting K."/>
            <person name="Book A.J."/>
            <person name="Pinto-Tomas A.A."/>
            <person name="Keefover-Ring K."/>
            <person name="Currie C.R."/>
        </authorList>
    </citation>
    <scope>NUCLEOTIDE SEQUENCE [LARGE SCALE GENOMIC DNA]</scope>
    <source>
        <strain evidence="7">Acro-835</strain>
    </source>
</reference>
<dbReference type="SUPFAM" id="SSF52467">
    <property type="entry name" value="DHS-like NAD/FAD-binding domain"/>
    <property type="match status" value="1"/>
</dbReference>
<evidence type="ECO:0000256" key="2">
    <source>
        <dbReference type="ARBA" id="ARBA00023052"/>
    </source>
</evidence>